<feature type="transmembrane region" description="Helical" evidence="6">
    <location>
        <begin position="116"/>
        <end position="133"/>
    </location>
</feature>
<feature type="transmembrane region" description="Helical" evidence="6">
    <location>
        <begin position="271"/>
        <end position="288"/>
    </location>
</feature>
<dbReference type="InterPro" id="IPR009051">
    <property type="entry name" value="Helical_ferredxn"/>
</dbReference>
<keyword evidence="6" id="KW-1133">Transmembrane helix</keyword>
<dbReference type="Gene3D" id="1.20.950.20">
    <property type="entry name" value="Transmembrane di-heme cytochromes, Chain C"/>
    <property type="match status" value="1"/>
</dbReference>
<feature type="transmembrane region" description="Helical" evidence="6">
    <location>
        <begin position="165"/>
        <end position="182"/>
    </location>
</feature>
<accession>A0A5J4KVI8</accession>
<dbReference type="GO" id="GO:0005886">
    <property type="term" value="C:plasma membrane"/>
    <property type="evidence" value="ECO:0007669"/>
    <property type="project" value="TreeGrafter"/>
</dbReference>
<keyword evidence="4" id="KW-0408">Iron</keyword>
<evidence type="ECO:0000259" key="7">
    <source>
        <dbReference type="Pfam" id="PF13183"/>
    </source>
</evidence>
<dbReference type="PANTHER" id="PTHR43255">
    <property type="entry name" value="IRON-SULFUR-BINDING OXIDOREDUCTASE FADF-RELATED-RELATED"/>
    <property type="match status" value="1"/>
</dbReference>
<comment type="caution">
    <text evidence="8">The sequence shown here is derived from an EMBL/GenBank/DDBJ whole genome shotgun (WGS) entry which is preliminary data.</text>
</comment>
<evidence type="ECO:0000256" key="4">
    <source>
        <dbReference type="ARBA" id="ARBA00023004"/>
    </source>
</evidence>
<dbReference type="InterPro" id="IPR017896">
    <property type="entry name" value="4Fe4S_Fe-S-bd"/>
</dbReference>
<feature type="transmembrane region" description="Helical" evidence="6">
    <location>
        <begin position="300"/>
        <end position="317"/>
    </location>
</feature>
<dbReference type="PROSITE" id="PS00198">
    <property type="entry name" value="4FE4S_FER_1"/>
    <property type="match status" value="1"/>
</dbReference>
<gene>
    <name evidence="8" type="ORF">A45J_1346</name>
</gene>
<sequence length="372" mass="41625">MAEQVISPDLKFVKDILSSGGEDLKKCYQCSTCTVVCNVTPDNKPFPRKEMMYAQWGVRDKLISNPDIWLCHQCSDCTANCPRGAKPGEVLGAVRKLAIEHYSPTPLSSMVGNPKYLLILFTIPVLLFLSYIVPKGYLDFSAIPRGEDGGIVYSKFMPVFPQIDVTFGAAAFFALICFVVGIKKYWSDMSAGVNVQGNITDSIKETITEILAHKRFEKCNVTKDRKTAHLLVFYAFVGLAITTTWAIVYLYGFHYDSPYPLYDPLKLLGNASALALLYGITLVTGNRLKNADKAGKGSYFDWLFIIVVYAIVVTGILSELFRLANIAILAYPTYFTHLVFVFFLFAYAPFSKMAHMVYRATAMVFAKYSKRD</sequence>
<dbReference type="PANTHER" id="PTHR43255:SF1">
    <property type="entry name" value="IRON-SULFUR-BINDING OXIDOREDUCTASE FADF-RELATED"/>
    <property type="match status" value="1"/>
</dbReference>
<feature type="domain" description="4Fe-4S ferredoxin-type" evidence="7">
    <location>
        <begin position="24"/>
        <end position="84"/>
    </location>
</feature>
<evidence type="ECO:0000313" key="8">
    <source>
        <dbReference type="EMBL" id="GER93598.1"/>
    </source>
</evidence>
<proteinExistence type="predicted"/>
<keyword evidence="6" id="KW-0812">Transmembrane</keyword>
<name>A0A5J4KVI8_9ZZZZ</name>
<dbReference type="AlphaFoldDB" id="A0A5J4KVI8"/>
<keyword evidence="2" id="KW-0479">Metal-binding</keyword>
<evidence type="ECO:0000256" key="3">
    <source>
        <dbReference type="ARBA" id="ARBA00023002"/>
    </source>
</evidence>
<dbReference type="GO" id="GO:0016491">
    <property type="term" value="F:oxidoreductase activity"/>
    <property type="evidence" value="ECO:0007669"/>
    <property type="project" value="UniProtKB-KW"/>
</dbReference>
<keyword evidence="6" id="KW-0472">Membrane</keyword>
<dbReference type="GO" id="GO:0051539">
    <property type="term" value="F:4 iron, 4 sulfur cluster binding"/>
    <property type="evidence" value="ECO:0007669"/>
    <property type="project" value="UniProtKB-KW"/>
</dbReference>
<protein>
    <submittedName>
        <fullName evidence="8">Heterodisulfide reductase</fullName>
    </submittedName>
</protein>
<feature type="transmembrane region" description="Helical" evidence="6">
    <location>
        <begin position="329"/>
        <end position="350"/>
    </location>
</feature>
<keyword evidence="3" id="KW-0560">Oxidoreductase</keyword>
<evidence type="ECO:0000256" key="6">
    <source>
        <dbReference type="SAM" id="Phobius"/>
    </source>
</evidence>
<dbReference type="NCBIfam" id="NF038018">
    <property type="entry name" value="qmoC"/>
    <property type="match status" value="1"/>
</dbReference>
<reference evidence="8" key="1">
    <citation type="submission" date="2019-10" db="EMBL/GenBank/DDBJ databases">
        <title>Metagenomic sequencing of thiosulfate-disproportionating enrichment culture.</title>
        <authorList>
            <person name="Umezawa K."/>
            <person name="Kojima H."/>
            <person name="Fukui M."/>
        </authorList>
    </citation>
    <scope>NUCLEOTIDE SEQUENCE</scope>
    <source>
        <strain evidence="8">45J</strain>
    </source>
</reference>
<dbReference type="EMBL" id="BLAB01000001">
    <property type="protein sequence ID" value="GER93598.1"/>
    <property type="molecule type" value="Genomic_DNA"/>
</dbReference>
<dbReference type="GO" id="GO:0046872">
    <property type="term" value="F:metal ion binding"/>
    <property type="evidence" value="ECO:0007669"/>
    <property type="project" value="UniProtKB-KW"/>
</dbReference>
<evidence type="ECO:0000256" key="1">
    <source>
        <dbReference type="ARBA" id="ARBA00022485"/>
    </source>
</evidence>
<dbReference type="InterPro" id="IPR051460">
    <property type="entry name" value="HdrC_iron-sulfur_subunit"/>
</dbReference>
<dbReference type="InterPro" id="IPR036197">
    <property type="entry name" value="NarG-like_sf"/>
</dbReference>
<dbReference type="SUPFAM" id="SSF46548">
    <property type="entry name" value="alpha-helical ferredoxin"/>
    <property type="match status" value="1"/>
</dbReference>
<evidence type="ECO:0000256" key="5">
    <source>
        <dbReference type="ARBA" id="ARBA00023014"/>
    </source>
</evidence>
<dbReference type="InterPro" id="IPR017900">
    <property type="entry name" value="4Fe4S_Fe_S_CS"/>
</dbReference>
<dbReference type="Pfam" id="PF13183">
    <property type="entry name" value="Fer4_8"/>
    <property type="match status" value="1"/>
</dbReference>
<keyword evidence="1" id="KW-0004">4Fe-4S</keyword>
<keyword evidence="5" id="KW-0411">Iron-sulfur</keyword>
<dbReference type="Gene3D" id="1.10.1060.10">
    <property type="entry name" value="Alpha-helical ferredoxin"/>
    <property type="match status" value="1"/>
</dbReference>
<organism evidence="8">
    <name type="scientific">hot springs metagenome</name>
    <dbReference type="NCBI Taxonomy" id="433727"/>
    <lineage>
        <taxon>unclassified sequences</taxon>
        <taxon>metagenomes</taxon>
        <taxon>ecological metagenomes</taxon>
    </lineage>
</organism>
<feature type="transmembrane region" description="Helical" evidence="6">
    <location>
        <begin position="231"/>
        <end position="251"/>
    </location>
</feature>
<evidence type="ECO:0000256" key="2">
    <source>
        <dbReference type="ARBA" id="ARBA00022723"/>
    </source>
</evidence>
<dbReference type="SUPFAM" id="SSF103501">
    <property type="entry name" value="Respiratory nitrate reductase 1 gamma chain"/>
    <property type="match status" value="1"/>
</dbReference>